<evidence type="ECO:0000256" key="4">
    <source>
        <dbReference type="SAM" id="MobiDB-lite"/>
    </source>
</evidence>
<dbReference type="AlphaFoldDB" id="A0A3G6J9P7"/>
<organism evidence="6">
    <name type="scientific">Pinus taeda</name>
    <name type="common">Loblolly pine</name>
    <dbReference type="NCBI Taxonomy" id="3352"/>
    <lineage>
        <taxon>Eukaryota</taxon>
        <taxon>Viridiplantae</taxon>
        <taxon>Streptophyta</taxon>
        <taxon>Embryophyta</taxon>
        <taxon>Tracheophyta</taxon>
        <taxon>Spermatophyta</taxon>
        <taxon>Pinopsida</taxon>
        <taxon>Pinidae</taxon>
        <taxon>Conifers I</taxon>
        <taxon>Pinales</taxon>
        <taxon>Pinaceae</taxon>
        <taxon>Pinus</taxon>
        <taxon>Pinus subgen. Pinus</taxon>
    </lineage>
</organism>
<proteinExistence type="evidence at transcript level"/>
<feature type="region of interest" description="Disordered" evidence="4">
    <location>
        <begin position="211"/>
        <end position="248"/>
    </location>
</feature>
<name>A0A3G6J9P7_PINTA</name>
<evidence type="ECO:0000256" key="2">
    <source>
        <dbReference type="ARBA" id="ARBA00023163"/>
    </source>
</evidence>
<dbReference type="FunFam" id="2.170.150.80:FF:000009">
    <property type="entry name" value="NAC domain-containing protein 8"/>
    <property type="match status" value="1"/>
</dbReference>
<keyword evidence="1" id="KW-0805">Transcription regulation</keyword>
<dbReference type="GO" id="GO:0003700">
    <property type="term" value="F:DNA-binding transcription factor activity"/>
    <property type="evidence" value="ECO:0007669"/>
    <property type="project" value="InterPro"/>
</dbReference>
<dbReference type="PROSITE" id="PS51005">
    <property type="entry name" value="NAC"/>
    <property type="match status" value="1"/>
</dbReference>
<evidence type="ECO:0000313" key="7">
    <source>
        <dbReference type="EMBL" id="AZA14809.1"/>
    </source>
</evidence>
<keyword evidence="3" id="KW-0539">Nucleus</keyword>
<dbReference type="InterPro" id="IPR003441">
    <property type="entry name" value="NAC-dom"/>
</dbReference>
<keyword evidence="2" id="KW-0804">Transcription</keyword>
<evidence type="ECO:0000256" key="1">
    <source>
        <dbReference type="ARBA" id="ARBA00023015"/>
    </source>
</evidence>
<accession>A0A3G6J9P7</accession>
<dbReference type="EMBL" id="MH017262">
    <property type="protein sequence ID" value="AZA14807.1"/>
    <property type="molecule type" value="mRNA"/>
</dbReference>
<sequence>MARPWITDGRRIAMKIRNPTQLLENENGRNDVRIACPNCDYEIDNSHVTQEWPGLPSGVKFEPSDEQLVGHLAAKVGIGNSRPHPLINEFILTLEERDGICYTHPENLPGVKQDGSSTHFFHRTSKAYTTGTRKRRKVDNFRWHKTGKTRKVCENGEQIGCKKIMVLYTTPSKGSKSVKTDWVMHQYHLGTEEDEKEDEFVLSKIQLKQCDKNDPGIPEEEDAGTSNSKGDPSTPTTSTPPQPCSKKQHSCLDRIEEEHMFRASSTQAADLDPKFHLPSEPIEAECDGQIFPDVTSWLAGESQCFEDSQEQMVGHFSCEEILGNGSCQENVEETNNIPGLSDCGRIGGNGHEKEMHQTSYSDLANLDFDTPPDGPIPLDSQFSSQESLLGWLKNFGNSQ</sequence>
<evidence type="ECO:0000313" key="6">
    <source>
        <dbReference type="EMBL" id="AZA14807.1"/>
    </source>
</evidence>
<dbReference type="Gene3D" id="2.170.150.80">
    <property type="entry name" value="NAC domain"/>
    <property type="match status" value="1"/>
</dbReference>
<gene>
    <name evidence="6" type="primary">Nac21</name>
    <name evidence="7" type="synonym">NAC7</name>
</gene>
<dbReference type="PANTHER" id="PTHR31079:SF20">
    <property type="entry name" value="NAC DOMAIN-CONTAINING PROTEIN 10"/>
    <property type="match status" value="1"/>
</dbReference>
<evidence type="ECO:0000256" key="3">
    <source>
        <dbReference type="ARBA" id="ARBA00023242"/>
    </source>
</evidence>
<dbReference type="Pfam" id="PF02365">
    <property type="entry name" value="NAM"/>
    <property type="match status" value="1"/>
</dbReference>
<dbReference type="GO" id="GO:0000976">
    <property type="term" value="F:transcription cis-regulatory region binding"/>
    <property type="evidence" value="ECO:0007669"/>
    <property type="project" value="TreeGrafter"/>
</dbReference>
<dbReference type="PANTHER" id="PTHR31079">
    <property type="entry name" value="NAC DOMAIN-CONTAINING PROTEIN 73"/>
    <property type="match status" value="1"/>
</dbReference>
<dbReference type="InterPro" id="IPR044799">
    <property type="entry name" value="SOG1-like"/>
</dbReference>
<reference evidence="6" key="1">
    <citation type="submission" date="2018-03" db="EMBL/GenBank/DDBJ databases">
        <title>Loblolly pine cDNA sequences associated with carbon metabolism, wood formation, and disease resistance.</title>
        <authorList>
            <person name="Nairn C.J."/>
            <person name="Dean J.F.D."/>
            <person name="Peterson D.G."/>
        </authorList>
    </citation>
    <scope>NUCLEOTIDE SEQUENCE</scope>
    <source>
        <tissue evidence="6">Developing xylem</tissue>
    </source>
</reference>
<dbReference type="SUPFAM" id="SSF101941">
    <property type="entry name" value="NAC domain"/>
    <property type="match status" value="1"/>
</dbReference>
<dbReference type="EMBL" id="MH017264">
    <property type="protein sequence ID" value="AZA14809.1"/>
    <property type="molecule type" value="mRNA"/>
</dbReference>
<dbReference type="GO" id="GO:0005634">
    <property type="term" value="C:nucleus"/>
    <property type="evidence" value="ECO:0007669"/>
    <property type="project" value="TreeGrafter"/>
</dbReference>
<dbReference type="InterPro" id="IPR036093">
    <property type="entry name" value="NAC_dom_sf"/>
</dbReference>
<protein>
    <submittedName>
        <fullName evidence="6">NAC domain-containing protein 8</fullName>
    </submittedName>
</protein>
<feature type="domain" description="NAC" evidence="5">
    <location>
        <begin position="55"/>
        <end position="208"/>
    </location>
</feature>
<evidence type="ECO:0000259" key="5">
    <source>
        <dbReference type="PROSITE" id="PS51005"/>
    </source>
</evidence>